<dbReference type="EMBL" id="HBUF01559364">
    <property type="protein sequence ID" value="CAG6761521.1"/>
    <property type="molecule type" value="Transcribed_RNA"/>
</dbReference>
<proteinExistence type="predicted"/>
<organism evidence="2">
    <name type="scientific">Cacopsylla melanoneura</name>
    <dbReference type="NCBI Taxonomy" id="428564"/>
    <lineage>
        <taxon>Eukaryota</taxon>
        <taxon>Metazoa</taxon>
        <taxon>Ecdysozoa</taxon>
        <taxon>Arthropoda</taxon>
        <taxon>Hexapoda</taxon>
        <taxon>Insecta</taxon>
        <taxon>Pterygota</taxon>
        <taxon>Neoptera</taxon>
        <taxon>Paraneoptera</taxon>
        <taxon>Hemiptera</taxon>
        <taxon>Sternorrhyncha</taxon>
        <taxon>Psylloidea</taxon>
        <taxon>Psyllidae</taxon>
        <taxon>Psyllinae</taxon>
        <taxon>Cacopsylla</taxon>
    </lineage>
</organism>
<protein>
    <submittedName>
        <fullName evidence="2">Uncharacterized protein</fullName>
    </submittedName>
</protein>
<sequence length="293" mass="33978">MQTSIVLLLISIGTLITANHGNKNVQDKNNLIIVNHGNKNVQDKDTLITTSKSNNNEQDKNTTMTVKAEDRDLHITLELVINQNNLFDMSRNNTNVNLDYEDSYIDDIPLQGSPDLINDDLDADLTSYEDYYHQKHDALLLIHFLDMHYEGAPGYPNNNDTHFETDGFIHKGPEDYSLDEFPTPDYNIIVDNIKHDEPYPNDSPDQPYTEMPDYGNDEFVSTPFGPEENKKSNFWNEYFNSNLTDPNNFTYEEPNIDMVKEYTTQKNVNLKRIEDHAVEKHHHKKHPQTIKIY</sequence>
<keyword evidence="1" id="KW-0732">Signal</keyword>
<accession>A0A8D9AA19</accession>
<feature type="signal peptide" evidence="1">
    <location>
        <begin position="1"/>
        <end position="18"/>
    </location>
</feature>
<name>A0A8D9AA19_9HEMI</name>
<reference evidence="2" key="1">
    <citation type="submission" date="2021-05" db="EMBL/GenBank/DDBJ databases">
        <authorList>
            <person name="Alioto T."/>
            <person name="Alioto T."/>
            <person name="Gomez Garrido J."/>
        </authorList>
    </citation>
    <scope>NUCLEOTIDE SEQUENCE</scope>
</reference>
<evidence type="ECO:0000256" key="1">
    <source>
        <dbReference type="SAM" id="SignalP"/>
    </source>
</evidence>
<dbReference type="AlphaFoldDB" id="A0A8D9AA19"/>
<evidence type="ECO:0000313" key="2">
    <source>
        <dbReference type="EMBL" id="CAG6761521.1"/>
    </source>
</evidence>
<feature type="chain" id="PRO_5034800371" evidence="1">
    <location>
        <begin position="19"/>
        <end position="293"/>
    </location>
</feature>